<sequence>MARLELYNPYVLVNIESLKVLGVDKSYNEERLPISPDSNLVYMRLIDFLIKYFKLINKRNSRLGFLQDNNLISRHQFEEEREEDENPCDNCTPGDLICGNCEDAGTISCEGCDPCDRCSHG</sequence>
<protein>
    <submittedName>
        <fullName evidence="1">Uncharacterized protein</fullName>
    </submittedName>
</protein>
<proteinExistence type="predicted"/>
<gene>
    <name evidence="1" type="ORF">TM448B00884_0014</name>
</gene>
<organism evidence="1">
    <name type="scientific">viral metagenome</name>
    <dbReference type="NCBI Taxonomy" id="1070528"/>
    <lineage>
        <taxon>unclassified sequences</taxon>
        <taxon>metagenomes</taxon>
        <taxon>organismal metagenomes</taxon>
    </lineage>
</organism>
<name>A0A6M3XJ99_9ZZZZ</name>
<accession>A0A6M3XJ99</accession>
<dbReference type="AlphaFoldDB" id="A0A6M3XJ99"/>
<reference evidence="1" key="1">
    <citation type="submission" date="2020-03" db="EMBL/GenBank/DDBJ databases">
        <title>The deep terrestrial virosphere.</title>
        <authorList>
            <person name="Holmfeldt K."/>
            <person name="Nilsson E."/>
            <person name="Simone D."/>
            <person name="Lopez-Fernandez M."/>
            <person name="Wu X."/>
            <person name="de Brujin I."/>
            <person name="Lundin D."/>
            <person name="Andersson A."/>
            <person name="Bertilsson S."/>
            <person name="Dopson M."/>
        </authorList>
    </citation>
    <scope>NUCLEOTIDE SEQUENCE</scope>
    <source>
        <strain evidence="1">TM448B00884</strain>
    </source>
</reference>
<dbReference type="EMBL" id="MT144668">
    <property type="protein sequence ID" value="QJH96963.1"/>
    <property type="molecule type" value="Genomic_DNA"/>
</dbReference>
<evidence type="ECO:0000313" key="1">
    <source>
        <dbReference type="EMBL" id="QJH96963.1"/>
    </source>
</evidence>